<keyword evidence="3" id="KW-1185">Reference proteome</keyword>
<reference evidence="2 3" key="1">
    <citation type="submission" date="2021-01" db="EMBL/GenBank/DDBJ databases">
        <title>Whole genome shotgun sequence of Catellatospora citrea NBRC 14495.</title>
        <authorList>
            <person name="Komaki H."/>
            <person name="Tamura T."/>
        </authorList>
    </citation>
    <scope>NUCLEOTIDE SEQUENCE [LARGE SCALE GENOMIC DNA]</scope>
    <source>
        <strain evidence="2 3">NBRC 14495</strain>
    </source>
</reference>
<dbReference type="RefSeq" id="WP_120315583.1">
    <property type="nucleotide sequence ID" value="NZ_BONH01000043.1"/>
</dbReference>
<dbReference type="EMBL" id="BONH01000043">
    <property type="protein sequence ID" value="GIG01777.1"/>
    <property type="molecule type" value="Genomic_DNA"/>
</dbReference>
<keyword evidence="1" id="KW-0472">Membrane</keyword>
<dbReference type="Proteomes" id="UP000659904">
    <property type="component" value="Unassembled WGS sequence"/>
</dbReference>
<keyword evidence="1" id="KW-1133">Transmembrane helix</keyword>
<gene>
    <name evidence="2" type="ORF">Cci01nite_68700</name>
</gene>
<feature type="transmembrane region" description="Helical" evidence="1">
    <location>
        <begin position="48"/>
        <end position="67"/>
    </location>
</feature>
<name>A0A8J3KL25_9ACTN</name>
<keyword evidence="1" id="KW-0812">Transmembrane</keyword>
<comment type="caution">
    <text evidence="2">The sequence shown here is derived from an EMBL/GenBank/DDBJ whole genome shotgun (WGS) entry which is preliminary data.</text>
</comment>
<dbReference type="AlphaFoldDB" id="A0A8J3KL25"/>
<evidence type="ECO:0000256" key="1">
    <source>
        <dbReference type="SAM" id="Phobius"/>
    </source>
</evidence>
<accession>A0A8J3KL25</accession>
<proteinExistence type="predicted"/>
<sequence>MSEHHDPRTEPVEHTGEEVRSNWVQRRRDKIYNEISANRRGEYTVPTWALAALLGLFVAGWVALVVFK</sequence>
<protein>
    <submittedName>
        <fullName evidence="2">Uncharacterized protein</fullName>
    </submittedName>
</protein>
<evidence type="ECO:0000313" key="3">
    <source>
        <dbReference type="Proteomes" id="UP000659904"/>
    </source>
</evidence>
<evidence type="ECO:0000313" key="2">
    <source>
        <dbReference type="EMBL" id="GIG01777.1"/>
    </source>
</evidence>
<organism evidence="2 3">
    <name type="scientific">Catellatospora citrea</name>
    <dbReference type="NCBI Taxonomy" id="53366"/>
    <lineage>
        <taxon>Bacteria</taxon>
        <taxon>Bacillati</taxon>
        <taxon>Actinomycetota</taxon>
        <taxon>Actinomycetes</taxon>
        <taxon>Micromonosporales</taxon>
        <taxon>Micromonosporaceae</taxon>
        <taxon>Catellatospora</taxon>
    </lineage>
</organism>